<comment type="caution">
    <text evidence="14">The sequence shown here is derived from an EMBL/GenBank/DDBJ whole genome shotgun (WGS) entry which is preliminary data.</text>
</comment>
<dbReference type="Pfam" id="PF00072">
    <property type="entry name" value="Response_reg"/>
    <property type="match status" value="1"/>
</dbReference>
<keyword evidence="10" id="KW-0472">Membrane</keyword>
<feature type="domain" description="HTH araC/xylS-type" evidence="11">
    <location>
        <begin position="1238"/>
        <end position="1336"/>
    </location>
</feature>
<dbReference type="SMART" id="SM00448">
    <property type="entry name" value="REC"/>
    <property type="match status" value="1"/>
</dbReference>
<dbReference type="InterPro" id="IPR003594">
    <property type="entry name" value="HATPase_dom"/>
</dbReference>
<gene>
    <name evidence="14" type="ORF">DW712_19180</name>
</gene>
<evidence type="ECO:0000256" key="3">
    <source>
        <dbReference type="ARBA" id="ARBA00022553"/>
    </source>
</evidence>
<dbReference type="FunFam" id="3.30.565.10:FF:000006">
    <property type="entry name" value="Sensor histidine kinase WalK"/>
    <property type="match status" value="1"/>
</dbReference>
<dbReference type="InterPro" id="IPR036890">
    <property type="entry name" value="HATPase_C_sf"/>
</dbReference>
<dbReference type="InterPro" id="IPR011006">
    <property type="entry name" value="CheY-like_superfamily"/>
</dbReference>
<dbReference type="Gene3D" id="1.10.10.60">
    <property type="entry name" value="Homeodomain-like"/>
    <property type="match status" value="1"/>
</dbReference>
<evidence type="ECO:0000313" key="15">
    <source>
        <dbReference type="Proteomes" id="UP000285650"/>
    </source>
</evidence>
<dbReference type="SUPFAM" id="SSF52172">
    <property type="entry name" value="CheY-like"/>
    <property type="match status" value="1"/>
</dbReference>
<dbReference type="RefSeq" id="WP_118223318.1">
    <property type="nucleotide sequence ID" value="NZ_JADNIJ010000002.1"/>
</dbReference>
<dbReference type="InterPro" id="IPR011123">
    <property type="entry name" value="Y_Y_Y"/>
</dbReference>
<dbReference type="InterPro" id="IPR009057">
    <property type="entry name" value="Homeodomain-like_sf"/>
</dbReference>
<evidence type="ECO:0000259" key="11">
    <source>
        <dbReference type="PROSITE" id="PS01124"/>
    </source>
</evidence>
<dbReference type="Proteomes" id="UP000285650">
    <property type="component" value="Unassembled WGS sequence"/>
</dbReference>
<dbReference type="Pfam" id="PF07495">
    <property type="entry name" value="Y_Y_Y"/>
    <property type="match status" value="1"/>
</dbReference>
<evidence type="ECO:0000313" key="14">
    <source>
        <dbReference type="EMBL" id="RHE89214.1"/>
    </source>
</evidence>
<organism evidence="14 15">
    <name type="scientific">Bacteroides intestinalis</name>
    <dbReference type="NCBI Taxonomy" id="329854"/>
    <lineage>
        <taxon>Bacteria</taxon>
        <taxon>Pseudomonadati</taxon>
        <taxon>Bacteroidota</taxon>
        <taxon>Bacteroidia</taxon>
        <taxon>Bacteroidales</taxon>
        <taxon>Bacteroidaceae</taxon>
        <taxon>Bacteroides</taxon>
    </lineage>
</organism>
<dbReference type="Pfam" id="PF12833">
    <property type="entry name" value="HTH_18"/>
    <property type="match status" value="1"/>
</dbReference>
<dbReference type="CDD" id="cd00082">
    <property type="entry name" value="HisKA"/>
    <property type="match status" value="1"/>
</dbReference>
<keyword evidence="6" id="KW-0805">Transcription regulation</keyword>
<keyword evidence="10" id="KW-1133">Transmembrane helix</keyword>
<feature type="modified residue" description="4-aspartylphosphate" evidence="9">
    <location>
        <position position="1139"/>
    </location>
</feature>
<dbReference type="SUPFAM" id="SSF63829">
    <property type="entry name" value="Calcium-dependent phosphotriesterase"/>
    <property type="match status" value="2"/>
</dbReference>
<dbReference type="Gene3D" id="2.60.40.10">
    <property type="entry name" value="Immunoglobulins"/>
    <property type="match status" value="1"/>
</dbReference>
<dbReference type="SUPFAM" id="SSF46689">
    <property type="entry name" value="Homeodomain-like"/>
    <property type="match status" value="1"/>
</dbReference>
<dbReference type="Pfam" id="PF02518">
    <property type="entry name" value="HATPase_c"/>
    <property type="match status" value="1"/>
</dbReference>
<dbReference type="GO" id="GO:0003700">
    <property type="term" value="F:DNA-binding transcription factor activity"/>
    <property type="evidence" value="ECO:0007669"/>
    <property type="project" value="InterPro"/>
</dbReference>
<keyword evidence="3 9" id="KW-0597">Phosphoprotein</keyword>
<dbReference type="Gene3D" id="2.130.10.10">
    <property type="entry name" value="YVTN repeat-like/Quinoprotein amine dehydrogenase"/>
    <property type="match status" value="3"/>
</dbReference>
<feature type="transmembrane region" description="Helical" evidence="10">
    <location>
        <begin position="785"/>
        <end position="807"/>
    </location>
</feature>
<evidence type="ECO:0000256" key="4">
    <source>
        <dbReference type="ARBA" id="ARBA00022679"/>
    </source>
</evidence>
<dbReference type="InterPro" id="IPR001789">
    <property type="entry name" value="Sig_transdc_resp-reg_receiver"/>
</dbReference>
<dbReference type="InterPro" id="IPR003661">
    <property type="entry name" value="HisK_dim/P_dom"/>
</dbReference>
<accession>A0A414L3N0</accession>
<dbReference type="Gene3D" id="1.10.287.130">
    <property type="match status" value="1"/>
</dbReference>
<dbReference type="InterPro" id="IPR005467">
    <property type="entry name" value="His_kinase_dom"/>
</dbReference>
<keyword evidence="5 14" id="KW-0418">Kinase</keyword>
<dbReference type="SMART" id="SM00388">
    <property type="entry name" value="HisKA"/>
    <property type="match status" value="1"/>
</dbReference>
<dbReference type="PROSITE" id="PS01124">
    <property type="entry name" value="HTH_ARAC_FAMILY_2"/>
    <property type="match status" value="1"/>
</dbReference>
<dbReference type="SMART" id="SM00387">
    <property type="entry name" value="HATPase_c"/>
    <property type="match status" value="1"/>
</dbReference>
<dbReference type="SMART" id="SM00342">
    <property type="entry name" value="HTH_ARAC"/>
    <property type="match status" value="1"/>
</dbReference>
<keyword evidence="8" id="KW-0804">Transcription</keyword>
<protein>
    <recommendedName>
        <fullName evidence="2">histidine kinase</fullName>
        <ecNumber evidence="2">2.7.13.3</ecNumber>
    </recommendedName>
</protein>
<dbReference type="InterPro" id="IPR004358">
    <property type="entry name" value="Sig_transdc_His_kin-like_C"/>
</dbReference>
<feature type="domain" description="Histidine kinase" evidence="12">
    <location>
        <begin position="832"/>
        <end position="1049"/>
    </location>
</feature>
<dbReference type="Gene3D" id="3.30.565.10">
    <property type="entry name" value="Histidine kinase-like ATPase, C-terminal domain"/>
    <property type="match status" value="1"/>
</dbReference>
<dbReference type="PROSITE" id="PS50110">
    <property type="entry name" value="RESPONSE_REGULATORY"/>
    <property type="match status" value="1"/>
</dbReference>
<dbReference type="InterPro" id="IPR018062">
    <property type="entry name" value="HTH_AraC-typ_CS"/>
</dbReference>
<evidence type="ECO:0000259" key="12">
    <source>
        <dbReference type="PROSITE" id="PS50109"/>
    </source>
</evidence>
<dbReference type="Pfam" id="PF07494">
    <property type="entry name" value="Reg_prop"/>
    <property type="match status" value="2"/>
</dbReference>
<evidence type="ECO:0000256" key="7">
    <source>
        <dbReference type="ARBA" id="ARBA00023125"/>
    </source>
</evidence>
<evidence type="ECO:0000256" key="8">
    <source>
        <dbReference type="ARBA" id="ARBA00023163"/>
    </source>
</evidence>
<dbReference type="GO" id="GO:0043565">
    <property type="term" value="F:sequence-specific DNA binding"/>
    <property type="evidence" value="ECO:0007669"/>
    <property type="project" value="InterPro"/>
</dbReference>
<dbReference type="InterPro" id="IPR036097">
    <property type="entry name" value="HisK_dim/P_sf"/>
</dbReference>
<feature type="domain" description="Response regulatory" evidence="13">
    <location>
        <begin position="1091"/>
        <end position="1206"/>
    </location>
</feature>
<dbReference type="EMBL" id="QSKV01000015">
    <property type="protein sequence ID" value="RHE89214.1"/>
    <property type="molecule type" value="Genomic_DNA"/>
</dbReference>
<evidence type="ECO:0000256" key="9">
    <source>
        <dbReference type="PROSITE-ProRule" id="PRU00169"/>
    </source>
</evidence>
<dbReference type="InterPro" id="IPR011110">
    <property type="entry name" value="Reg_prop"/>
</dbReference>
<dbReference type="InterPro" id="IPR013783">
    <property type="entry name" value="Ig-like_fold"/>
</dbReference>
<dbReference type="PRINTS" id="PR00344">
    <property type="entry name" value="BCTRLSENSOR"/>
</dbReference>
<dbReference type="EC" id="2.7.13.3" evidence="2"/>
<dbReference type="Pfam" id="PF00512">
    <property type="entry name" value="HisKA"/>
    <property type="match status" value="1"/>
</dbReference>
<dbReference type="PANTHER" id="PTHR43547:SF2">
    <property type="entry name" value="HYBRID SIGNAL TRANSDUCTION HISTIDINE KINASE C"/>
    <property type="match status" value="1"/>
</dbReference>
<name>A0A414L3N0_9BACE</name>
<dbReference type="InterPro" id="IPR015943">
    <property type="entry name" value="WD40/YVTN_repeat-like_dom_sf"/>
</dbReference>
<keyword evidence="10" id="KW-0812">Transmembrane</keyword>
<keyword evidence="7" id="KW-0238">DNA-binding</keyword>
<dbReference type="SUPFAM" id="SSF55874">
    <property type="entry name" value="ATPase domain of HSP90 chaperone/DNA topoisomerase II/histidine kinase"/>
    <property type="match status" value="1"/>
</dbReference>
<dbReference type="SUPFAM" id="SSF47384">
    <property type="entry name" value="Homodimeric domain of signal transducing histidine kinase"/>
    <property type="match status" value="1"/>
</dbReference>
<dbReference type="GO" id="GO:0000155">
    <property type="term" value="F:phosphorelay sensor kinase activity"/>
    <property type="evidence" value="ECO:0007669"/>
    <property type="project" value="InterPro"/>
</dbReference>
<evidence type="ECO:0000256" key="2">
    <source>
        <dbReference type="ARBA" id="ARBA00012438"/>
    </source>
</evidence>
<evidence type="ECO:0000259" key="13">
    <source>
        <dbReference type="PROSITE" id="PS50110"/>
    </source>
</evidence>
<evidence type="ECO:0000256" key="6">
    <source>
        <dbReference type="ARBA" id="ARBA00023015"/>
    </source>
</evidence>
<dbReference type="InterPro" id="IPR018060">
    <property type="entry name" value="HTH_AraC"/>
</dbReference>
<comment type="catalytic activity">
    <reaction evidence="1">
        <text>ATP + protein L-histidine = ADP + protein N-phospho-L-histidine.</text>
        <dbReference type="EC" id="2.7.13.3"/>
    </reaction>
</comment>
<evidence type="ECO:0000256" key="1">
    <source>
        <dbReference type="ARBA" id="ARBA00000085"/>
    </source>
</evidence>
<evidence type="ECO:0000256" key="10">
    <source>
        <dbReference type="SAM" id="Phobius"/>
    </source>
</evidence>
<proteinExistence type="predicted"/>
<dbReference type="PROSITE" id="PS50109">
    <property type="entry name" value="HIS_KIN"/>
    <property type="match status" value="1"/>
</dbReference>
<dbReference type="PANTHER" id="PTHR43547">
    <property type="entry name" value="TWO-COMPONENT HISTIDINE KINASE"/>
    <property type="match status" value="1"/>
</dbReference>
<dbReference type="PROSITE" id="PS00041">
    <property type="entry name" value="HTH_ARAC_FAMILY_1"/>
    <property type="match status" value="1"/>
</dbReference>
<evidence type="ECO:0000256" key="5">
    <source>
        <dbReference type="ARBA" id="ARBA00022777"/>
    </source>
</evidence>
<dbReference type="Gene3D" id="3.40.50.2300">
    <property type="match status" value="1"/>
</dbReference>
<reference evidence="14 15" key="1">
    <citation type="submission" date="2018-08" db="EMBL/GenBank/DDBJ databases">
        <title>A genome reference for cultivated species of the human gut microbiota.</title>
        <authorList>
            <person name="Zou Y."/>
            <person name="Xue W."/>
            <person name="Luo G."/>
        </authorList>
    </citation>
    <scope>NUCLEOTIDE SEQUENCE [LARGE SCALE GENOMIC DNA]</scope>
    <source>
        <strain evidence="14 15">AM27-17</strain>
    </source>
</reference>
<keyword evidence="4" id="KW-0808">Transferase</keyword>
<sequence length="1348" mass="153391">MKKHHSCITLTLSAFLCFIFHSVLYGQQIICKPMPFLDDLSLNSIFTLYQDESGYIWIGTSDGVTRYDGYSLQRFSNNFKQPALLTNNDIRCFTEDDYYIWAGTTEGITLIDKQNFHTLPFPDSKVQGEVVRDLFRDHQGRIWVGGGSIIYRCNSMQGVEMSYTLPCRSNTFFEDSEQQLWVVGTEGYILYYDEQADRFISLPRCGSSNIYRMIQDHEGRYWLVTWGDGLWSFNPQSTDKASMFQEQPIINPVRGLPEKVFYDIMQDDTYGYFWALSHFRLYILRVNERGELEEVKDGGLLQSNQPIDPYKTYSKIIKDRAGSLWIGAFDQGYTICFEQKEVENFVIKDMNKILGLDPNIIYLNKDAQGIIWFDQARFGLSLYDERTGRATYGIVKNSSLYNIDVRAILPSRDGSFMWLGGREAYSNKVWRATEQDMNISLLEEIDLNQQIEDAGELVQIAEDTAGNLYVATTNHLLYRPAGAKEMRSLPYPLRYIVDMSMNVEGDIFVCCKEKVYWVKDEDLKKKSDGLNFDLQPQLLAGEKLKSSCIDCNGQLWIATTLGRLLLLNPTDGQVTDQTEASGLTGDDILKILSDGKEWLYVVCSKYIVRRHLEGIYENFVYSVKDANIFITSFRYGAAFVDADGFLYAGGHKGFIKINGSSQQQEKAALKVCITDIKAAGHSLLFEPVTENSCKEVSILPNQRNIEIHFSSFQYKALHRVKYAYRLDGMDREWTIVEGGKNIAFYNQLSKGHYTFRVKSTDASGRWVDNEQTLTLVRLPAWYETWVAYTIYTLFVLFLIVIASRAYSRNLQVRNRIRLQKELAQIKINYFTSISHELLTPLTVISCASDALRMGRLDEDNQIGILQSNVSRLKRLIQQVLDFWKMENSKMKLCVKNVNISTTIQGIVAGNFQVLAHRKGIRLITQIEEGIYGYLDCDKLDKILFNLLSNAIKYTPEGKRVHLIVETTFDQGANRRLNIRIADEGIGIEPDELPKIFTKFYNHPNREGYESNGIGLALTKELVILHHGSIEVKSDPGRGSIFQVELPIVPEAYLPEERSGNAVIDEQRPAKLEVHTAHSDESTQLTAVVKPTVLFIDDNTDLLELMNSLFSEQQKVLTATSGEEGIAMLGIYSVDIIVCDLMMPGISGTQLCEAVKQNPQTGHIPIIMLTAKHSAEDRIESYRMGADSYITKPFDMKVLQARIDNLLQVCKQRREAFQADTEMSLQGIDYPTPDKEFLQQAIHCVEQHVQDSDFDIVQMASELCMSRSTLSRKLKVLTGLTPLDFVRNIKLKHACTLLKTRMGVAEVAYSIGLSSPKYFSKCFKEAFGLTPSDYQAQSFADTDTQEKGS</sequence>